<dbReference type="eggNOG" id="ENOG502QR34">
    <property type="taxonomic scope" value="Eukaryota"/>
</dbReference>
<evidence type="ECO:0000313" key="3">
    <source>
        <dbReference type="Proteomes" id="UP000182444"/>
    </source>
</evidence>
<organism evidence="1 3">
    <name type="scientific">Yarrowia lipolytica</name>
    <name type="common">Candida lipolytica</name>
    <dbReference type="NCBI Taxonomy" id="4952"/>
    <lineage>
        <taxon>Eukaryota</taxon>
        <taxon>Fungi</taxon>
        <taxon>Dikarya</taxon>
        <taxon>Ascomycota</taxon>
        <taxon>Saccharomycotina</taxon>
        <taxon>Dipodascomycetes</taxon>
        <taxon>Dipodascales</taxon>
        <taxon>Dipodascales incertae sedis</taxon>
        <taxon>Yarrowia</taxon>
    </lineage>
</organism>
<gene>
    <name evidence="2" type="ORF">B0I71DRAFT_133888</name>
    <name evidence="1" type="ORF">YALI1_E38193g</name>
</gene>
<evidence type="ECO:0000313" key="4">
    <source>
        <dbReference type="Proteomes" id="UP000256601"/>
    </source>
</evidence>
<sequence>MSESSQSVLDLFSWAFEKTLALSDDVLTERMQAVKSDLYNRDYMAAFGSQDNLDVYAVRWSPARALAYHELFKQHNVLRHDKPNVLCIGGGAGGELAALLGLIAETPQKDEIKLNMVDIAAWGECVSKLEGAFPNIYDKNTNKDAVTTTFVQGDVLIPETIPSFAPYTCITLMFTTNELFAENKAQTIRLLNRMTEQCESGTLLLVCESAGSYSDIQINGKTFPVHFLLDHTMAKGRNSTTGPWEIVNQSNSEWFRINKELELVYPWKLEDMRYFFRLYRKV</sequence>
<dbReference type="OrthoDB" id="6419443at2759"/>
<dbReference type="EMBL" id="KZ859025">
    <property type="protein sequence ID" value="RDW24684.1"/>
    <property type="molecule type" value="Genomic_DNA"/>
</dbReference>
<dbReference type="Pfam" id="PF11312">
    <property type="entry name" value="Methyltransf_34"/>
    <property type="match status" value="1"/>
</dbReference>
<name>A0A1H6PKF9_YARLL</name>
<dbReference type="RefSeq" id="XP_504675.1">
    <property type="nucleotide sequence ID" value="XM_504675.1"/>
</dbReference>
<dbReference type="VEuPathDB" id="FungiDB:YALI0_E32219g"/>
<reference evidence="1 3" key="1">
    <citation type="journal article" date="2016" name="PLoS ONE">
        <title>Sequence Assembly of Yarrowia lipolytica Strain W29/CLIB89 Shows Transposable Element Diversity.</title>
        <authorList>
            <person name="Magnan C."/>
            <person name="Yu J."/>
            <person name="Chang I."/>
            <person name="Jahn E."/>
            <person name="Kanomata Y."/>
            <person name="Wu J."/>
            <person name="Zeller M."/>
            <person name="Oakes M."/>
            <person name="Baldi P."/>
            <person name="Sandmeyer S."/>
        </authorList>
    </citation>
    <scope>NUCLEOTIDE SEQUENCE [LARGE SCALE GENOMIC DNA]</scope>
    <source>
        <strain evidence="1">CLIB89</strain>
        <strain evidence="3">CLIB89(W29)</strain>
    </source>
</reference>
<proteinExistence type="predicted"/>
<dbReference type="KEGG" id="yli:2912459"/>
<dbReference type="GeneID" id="2912459"/>
<dbReference type="OMA" id="DMRYQVH"/>
<dbReference type="EMBL" id="CP017557">
    <property type="protein sequence ID" value="AOW06282.1"/>
    <property type="molecule type" value="Genomic_DNA"/>
</dbReference>
<dbReference type="AlphaFoldDB" id="A0A1H6PKF9"/>
<reference evidence="2 4" key="2">
    <citation type="submission" date="2018-07" db="EMBL/GenBank/DDBJ databases">
        <title>Draft Genome Assemblies for Five Robust Yarrowia lipolytica Strains Exhibiting High Lipid Production and Pentose Sugar Utilization and Sugar Alcohol Secretion from Undetoxified Lignocellulosic Biomass Hydrolysates.</title>
        <authorList>
            <consortium name="DOE Joint Genome Institute"/>
            <person name="Walker C."/>
            <person name="Ryu S."/>
            <person name="Na H."/>
            <person name="Zane M."/>
            <person name="LaButti K."/>
            <person name="Lipzen A."/>
            <person name="Haridas S."/>
            <person name="Barry K."/>
            <person name="Grigoriev I.V."/>
            <person name="Quarterman J."/>
            <person name="Slininger P."/>
            <person name="Dien B."/>
            <person name="Trinh C.T."/>
        </authorList>
    </citation>
    <scope>NUCLEOTIDE SEQUENCE [LARGE SCALE GENOMIC DNA]</scope>
    <source>
        <strain evidence="2 4">YB392</strain>
    </source>
</reference>
<accession>A0A1H6PKF9</accession>
<dbReference type="Proteomes" id="UP000182444">
    <property type="component" value="Chromosome 1E"/>
</dbReference>
<dbReference type="Proteomes" id="UP000256601">
    <property type="component" value="Unassembled WGS sequence"/>
</dbReference>
<dbReference type="InterPro" id="IPR021463">
    <property type="entry name" value="Methyltransf_34"/>
</dbReference>
<protein>
    <submittedName>
        <fullName evidence="1">Uncharacterized protein</fullName>
    </submittedName>
</protein>
<evidence type="ECO:0000313" key="2">
    <source>
        <dbReference type="EMBL" id="RDW24684.1"/>
    </source>
</evidence>
<dbReference type="VEuPathDB" id="FungiDB:YALI1_E38193g"/>
<evidence type="ECO:0000313" key="1">
    <source>
        <dbReference type="EMBL" id="AOW06282.1"/>
    </source>
</evidence>